<comment type="subcellular location">
    <subcellularLocation>
        <location evidence="1">Secreted</location>
    </subcellularLocation>
</comment>
<evidence type="ECO:0000256" key="5">
    <source>
        <dbReference type="SAM" id="SignalP"/>
    </source>
</evidence>
<dbReference type="EMBL" id="MN685137">
    <property type="protein sequence ID" value="QPZ87455.1"/>
    <property type="molecule type" value="Genomic_DNA"/>
</dbReference>
<comment type="similarity">
    <text evidence="2">Belongs to the secretoglobin family.</text>
</comment>
<dbReference type="SUPFAM" id="SSF48201">
    <property type="entry name" value="Uteroglobin-like"/>
    <property type="match status" value="1"/>
</dbReference>
<evidence type="ECO:0000313" key="6">
    <source>
        <dbReference type="EMBL" id="QPZ87455.1"/>
    </source>
</evidence>
<dbReference type="FunFam" id="1.20.920.50:FF:000001">
    <property type="entry name" value="Androgen-binding protein"/>
    <property type="match status" value="1"/>
</dbReference>
<feature type="chain" id="PRO_5030649581" evidence="5">
    <location>
        <begin position="24"/>
        <end position="96"/>
    </location>
</feature>
<dbReference type="SMART" id="SM00096">
    <property type="entry name" value="UTG"/>
    <property type="match status" value="1"/>
</dbReference>
<evidence type="ECO:0000256" key="4">
    <source>
        <dbReference type="ARBA" id="ARBA00022729"/>
    </source>
</evidence>
<dbReference type="CDD" id="cd00633">
    <property type="entry name" value="Secretoglobin"/>
    <property type="match status" value="1"/>
</dbReference>
<proteinExistence type="inferred from homology"/>
<evidence type="ECO:0000256" key="2">
    <source>
        <dbReference type="ARBA" id="ARBA00008650"/>
    </source>
</evidence>
<gene>
    <name evidence="6" type="primary">Abpa2</name>
</gene>
<dbReference type="InterPro" id="IPR035960">
    <property type="entry name" value="Secretoglobin_sf"/>
</dbReference>
<dbReference type="InterPro" id="IPR053723">
    <property type="entry name" value="Secretoglobin_Domain_sf"/>
</dbReference>
<dbReference type="InterPro" id="IPR006178">
    <property type="entry name" value="CH1-like"/>
</dbReference>
<dbReference type="Gene3D" id="1.20.920.50">
    <property type="match status" value="1"/>
</dbReference>
<dbReference type="PRINTS" id="PR00827">
    <property type="entry name" value="FELALLERGEN"/>
</dbReference>
<protein>
    <submittedName>
        <fullName evidence="6">ABPA2</fullName>
    </submittedName>
</protein>
<name>A0A7T3UXR9_MOUSE</name>
<dbReference type="PANTHER" id="PTHR21226:SF8">
    <property type="entry name" value="ABPA10-RELATED"/>
    <property type="match status" value="1"/>
</dbReference>
<keyword evidence="4 5" id="KW-0732">Signal</keyword>
<dbReference type="GO" id="GO:0005496">
    <property type="term" value="F:steroid binding"/>
    <property type="evidence" value="ECO:0007669"/>
    <property type="project" value="TreeGrafter"/>
</dbReference>
<dbReference type="Pfam" id="PF01099">
    <property type="entry name" value="Uteroglobin"/>
    <property type="match status" value="1"/>
</dbReference>
<feature type="signal peptide" evidence="5">
    <location>
        <begin position="1"/>
        <end position="23"/>
    </location>
</feature>
<sequence>MKLTGALVILGATLLLLTSGGDCGICPAIKEDVHLFLFGTPEEYVNYVEKYKDDPETLENTEKLKICVDRTLTKENKEHAAAFICLQEKIESSLLC</sequence>
<organism evidence="6">
    <name type="scientific">Mus musculus musculus</name>
    <name type="common">eastern European house mouse</name>
    <dbReference type="NCBI Taxonomy" id="39442"/>
    <lineage>
        <taxon>Eukaryota</taxon>
        <taxon>Metazoa</taxon>
        <taxon>Chordata</taxon>
        <taxon>Craniata</taxon>
        <taxon>Vertebrata</taxon>
        <taxon>Euteleostomi</taxon>
        <taxon>Mammalia</taxon>
        <taxon>Eutheria</taxon>
        <taxon>Euarchontoglires</taxon>
        <taxon>Glires</taxon>
        <taxon>Rodentia</taxon>
        <taxon>Myomorpha</taxon>
        <taxon>Muroidea</taxon>
        <taxon>Muridae</taxon>
        <taxon>Murinae</taxon>
        <taxon>Mus</taxon>
        <taxon>Mus</taxon>
    </lineage>
</organism>
<dbReference type="PROSITE" id="PS51311">
    <property type="entry name" value="SCGB"/>
    <property type="match status" value="1"/>
</dbReference>
<accession>A0A7T3UXR9</accession>
<keyword evidence="3" id="KW-0964">Secreted</keyword>
<dbReference type="AlphaFoldDB" id="A0A7T3UXR9"/>
<reference evidence="6" key="1">
    <citation type="submission" date="2019-11" db="EMBL/GenBank/DDBJ databases">
        <title>Retrotransposons affected the evolutionary histories of Androgen-binding protein (Abp) genes differently in primates and rodent.</title>
        <authorList>
            <person name="Karn R.C."/>
            <person name="Yazdanifar G."/>
            <person name="Pezer Z."/>
            <person name="Janousek V."/>
            <person name="Laukaitis C.M."/>
        </authorList>
    </citation>
    <scope>NUCLEOTIDE SEQUENCE</scope>
    <source>
        <strain evidence="6">PWK/PhJ</strain>
    </source>
</reference>
<evidence type="ECO:0000256" key="3">
    <source>
        <dbReference type="ARBA" id="ARBA00022525"/>
    </source>
</evidence>
<dbReference type="GO" id="GO:0005576">
    <property type="term" value="C:extracellular region"/>
    <property type="evidence" value="ECO:0007669"/>
    <property type="project" value="UniProtKB-SubCell"/>
</dbReference>
<evidence type="ECO:0000256" key="1">
    <source>
        <dbReference type="ARBA" id="ARBA00004613"/>
    </source>
</evidence>
<dbReference type="PANTHER" id="PTHR21226">
    <property type="entry name" value="ABPA10-RELATED"/>
    <property type="match status" value="1"/>
</dbReference>
<dbReference type="InterPro" id="IPR016126">
    <property type="entry name" value="Secretoglobin"/>
</dbReference>